<keyword evidence="4" id="KW-1185">Reference proteome</keyword>
<dbReference type="Pfam" id="PF00899">
    <property type="entry name" value="ThiF"/>
    <property type="match status" value="1"/>
</dbReference>
<evidence type="ECO:0000313" key="3">
    <source>
        <dbReference type="EMBL" id="GGF38487.1"/>
    </source>
</evidence>
<dbReference type="SMART" id="SM00450">
    <property type="entry name" value="RHOD"/>
    <property type="match status" value="1"/>
</dbReference>
<name>A0A917BGZ4_9MICO</name>
<dbReference type="GO" id="GO:0004792">
    <property type="term" value="F:thiosulfate-cyanide sulfurtransferase activity"/>
    <property type="evidence" value="ECO:0007669"/>
    <property type="project" value="TreeGrafter"/>
</dbReference>
<proteinExistence type="predicted"/>
<feature type="region of interest" description="Disordered" evidence="1">
    <location>
        <begin position="248"/>
        <end position="290"/>
    </location>
</feature>
<dbReference type="EMBL" id="BMGP01000007">
    <property type="protein sequence ID" value="GGF38487.1"/>
    <property type="molecule type" value="Genomic_DNA"/>
</dbReference>
<evidence type="ECO:0000256" key="1">
    <source>
        <dbReference type="SAM" id="MobiDB-lite"/>
    </source>
</evidence>
<dbReference type="Gene3D" id="3.40.250.10">
    <property type="entry name" value="Rhodanese-like domain"/>
    <property type="match status" value="1"/>
</dbReference>
<organism evidence="3 4">
    <name type="scientific">Subtercola lobariae</name>
    <dbReference type="NCBI Taxonomy" id="1588641"/>
    <lineage>
        <taxon>Bacteria</taxon>
        <taxon>Bacillati</taxon>
        <taxon>Actinomycetota</taxon>
        <taxon>Actinomycetes</taxon>
        <taxon>Micrococcales</taxon>
        <taxon>Microbacteriaceae</taxon>
        <taxon>Subtercola</taxon>
    </lineage>
</organism>
<protein>
    <submittedName>
        <fullName evidence="3">Adenylyltransferase/sulfurtransferase MoeZ</fullName>
    </submittedName>
</protein>
<dbReference type="GO" id="GO:0005829">
    <property type="term" value="C:cytosol"/>
    <property type="evidence" value="ECO:0007669"/>
    <property type="project" value="TreeGrafter"/>
</dbReference>
<dbReference type="GO" id="GO:0008641">
    <property type="term" value="F:ubiquitin-like modifier activating enzyme activity"/>
    <property type="evidence" value="ECO:0007669"/>
    <property type="project" value="InterPro"/>
</dbReference>
<dbReference type="Pfam" id="PF00581">
    <property type="entry name" value="Rhodanese"/>
    <property type="match status" value="1"/>
</dbReference>
<sequence length="399" mass="41636">MLLYLAGAGVGTIGVVDDDTIDVSNLQRQTVHTTAAVGTSKAQSAAASIRRLNPLVNVEVHETRLTGRNAARLLSAYDLVIDGTDNFDARYLANDTAALLGMPYVWGSVLRFDGQVSVFWQAEAATPSEPAAVVTGAAGSGASATHAEPIEPAEPAATVAGATGSGATAAHAEPIAARRGPTLRDVFPTPPNDDDVESCAIAGVLGPLCATVGAAMATEAMKLIVGFGDLLLGRILVVDALDSSYTTVEFQRSPASPRTSPPEFTERRAPMTDESAATPAPTPAPAPAAPSLTAPELAARLAAREQGTDDFVLVDVREPWERELVAIPGSALVPLSSILSDAAQEIMPRDETVIVHCHHDGRSRHAREVLLQAGWSNVTFVEGGIDAWATEVDPSQPRY</sequence>
<dbReference type="AlphaFoldDB" id="A0A917BGZ4"/>
<dbReference type="InterPro" id="IPR001763">
    <property type="entry name" value="Rhodanese-like_dom"/>
</dbReference>
<evidence type="ECO:0000259" key="2">
    <source>
        <dbReference type="PROSITE" id="PS50206"/>
    </source>
</evidence>
<gene>
    <name evidence="3" type="primary">moeZ</name>
    <name evidence="3" type="ORF">GCM10011399_34230</name>
</gene>
<feature type="compositionally biased region" description="Polar residues" evidence="1">
    <location>
        <begin position="248"/>
        <end position="258"/>
    </location>
</feature>
<dbReference type="PANTHER" id="PTHR10953">
    <property type="entry name" value="UBIQUITIN-ACTIVATING ENZYME E1"/>
    <property type="match status" value="1"/>
</dbReference>
<accession>A0A917BGZ4</accession>
<reference evidence="3 4" key="1">
    <citation type="journal article" date="2014" name="Int. J. Syst. Evol. Microbiol.">
        <title>Complete genome sequence of Corynebacterium casei LMG S-19264T (=DSM 44701T), isolated from a smear-ripened cheese.</title>
        <authorList>
            <consortium name="US DOE Joint Genome Institute (JGI-PGF)"/>
            <person name="Walter F."/>
            <person name="Albersmeier A."/>
            <person name="Kalinowski J."/>
            <person name="Ruckert C."/>
        </authorList>
    </citation>
    <scope>NUCLEOTIDE SEQUENCE [LARGE SCALE GENOMIC DNA]</scope>
    <source>
        <strain evidence="3 4">CGMCC 1.12976</strain>
    </source>
</reference>
<comment type="caution">
    <text evidence="3">The sequence shown here is derived from an EMBL/GenBank/DDBJ whole genome shotgun (WGS) entry which is preliminary data.</text>
</comment>
<dbReference type="InterPro" id="IPR045886">
    <property type="entry name" value="ThiF/MoeB/HesA"/>
</dbReference>
<dbReference type="SUPFAM" id="SSF69572">
    <property type="entry name" value="Activating enzymes of the ubiquitin-like proteins"/>
    <property type="match status" value="1"/>
</dbReference>
<dbReference type="CDD" id="cd00757">
    <property type="entry name" value="ThiF_MoeB_HesA_family"/>
    <property type="match status" value="1"/>
</dbReference>
<dbReference type="Gene3D" id="3.40.50.720">
    <property type="entry name" value="NAD(P)-binding Rossmann-like Domain"/>
    <property type="match status" value="1"/>
</dbReference>
<keyword evidence="3" id="KW-0548">Nucleotidyltransferase</keyword>
<dbReference type="GO" id="GO:0008146">
    <property type="term" value="F:sulfotransferase activity"/>
    <property type="evidence" value="ECO:0007669"/>
    <property type="project" value="TreeGrafter"/>
</dbReference>
<dbReference type="PANTHER" id="PTHR10953:SF102">
    <property type="entry name" value="ADENYLYLTRANSFERASE AND SULFURTRANSFERASE MOCS3"/>
    <property type="match status" value="1"/>
</dbReference>
<dbReference type="Proteomes" id="UP000598775">
    <property type="component" value="Unassembled WGS sequence"/>
</dbReference>
<dbReference type="InterPro" id="IPR035985">
    <property type="entry name" value="Ubiquitin-activating_enz"/>
</dbReference>
<dbReference type="GO" id="GO:0016779">
    <property type="term" value="F:nucleotidyltransferase activity"/>
    <property type="evidence" value="ECO:0007669"/>
    <property type="project" value="UniProtKB-KW"/>
</dbReference>
<dbReference type="PROSITE" id="PS50206">
    <property type="entry name" value="RHODANESE_3"/>
    <property type="match status" value="1"/>
</dbReference>
<feature type="domain" description="Rhodanese" evidence="2">
    <location>
        <begin position="307"/>
        <end position="397"/>
    </location>
</feature>
<evidence type="ECO:0000313" key="4">
    <source>
        <dbReference type="Proteomes" id="UP000598775"/>
    </source>
</evidence>
<keyword evidence="3" id="KW-0808">Transferase</keyword>
<dbReference type="InterPro" id="IPR000594">
    <property type="entry name" value="ThiF_NAD_FAD-bd"/>
</dbReference>
<dbReference type="InterPro" id="IPR036873">
    <property type="entry name" value="Rhodanese-like_dom_sf"/>
</dbReference>